<accession>A0A7H0IPC8</accession>
<gene>
    <name evidence="1" type="ORF">IAG44_37815</name>
</gene>
<organism evidence="1 2">
    <name type="scientific">Streptomyces roseirectus</name>
    <dbReference type="NCBI Taxonomy" id="2768066"/>
    <lineage>
        <taxon>Bacteria</taxon>
        <taxon>Bacillati</taxon>
        <taxon>Actinomycetota</taxon>
        <taxon>Actinomycetes</taxon>
        <taxon>Kitasatosporales</taxon>
        <taxon>Streptomycetaceae</taxon>
        <taxon>Streptomyces</taxon>
    </lineage>
</organism>
<evidence type="ECO:0000313" key="1">
    <source>
        <dbReference type="EMBL" id="QNP74644.1"/>
    </source>
</evidence>
<evidence type="ECO:0008006" key="3">
    <source>
        <dbReference type="Google" id="ProtNLM"/>
    </source>
</evidence>
<reference evidence="1 2" key="1">
    <citation type="submission" date="2020-08" db="EMBL/GenBank/DDBJ databases">
        <title>A novel species.</title>
        <authorList>
            <person name="Gao J."/>
        </authorList>
    </citation>
    <scope>NUCLEOTIDE SEQUENCE [LARGE SCALE GENOMIC DNA]</scope>
    <source>
        <strain evidence="1 2">CRXT-G-22</strain>
    </source>
</reference>
<dbReference type="AlphaFoldDB" id="A0A7H0IPC8"/>
<dbReference type="KEGG" id="sroi:IAG44_37815"/>
<protein>
    <recommendedName>
        <fullName evidence="3">Roadblock/LAMTOR2 domain-containing protein</fullName>
    </recommendedName>
</protein>
<dbReference type="Proteomes" id="UP000516052">
    <property type="component" value="Chromosome"/>
</dbReference>
<dbReference type="EMBL" id="CP060828">
    <property type="protein sequence ID" value="QNP74644.1"/>
    <property type="molecule type" value="Genomic_DNA"/>
</dbReference>
<proteinExistence type="predicted"/>
<name>A0A7H0IPC8_9ACTN</name>
<keyword evidence="2" id="KW-1185">Reference proteome</keyword>
<sequence length="117" mass="11850">MSSVEASLSRLLELPGVTGVSLIDAVTGLTYGDAGAGGSDPVECGRLAEFVETGLNAAGAQGELESIVITGSRRQLVVATVPRRGDPLLLTAALERGQANLALVLHHLGLYAAEVGA</sequence>
<evidence type="ECO:0000313" key="2">
    <source>
        <dbReference type="Proteomes" id="UP000516052"/>
    </source>
</evidence>
<dbReference type="RefSeq" id="WP_187751568.1">
    <property type="nucleotide sequence ID" value="NZ_CP060828.1"/>
</dbReference>